<name>A0A1H6JH20_9FLAO</name>
<dbReference type="Pfam" id="PF22252">
    <property type="entry name" value="PNGase_F-II_N"/>
    <property type="match status" value="1"/>
</dbReference>
<dbReference type="InterPro" id="IPR005901">
    <property type="entry name" value="GLPGLI"/>
</dbReference>
<dbReference type="Proteomes" id="UP000199634">
    <property type="component" value="Unassembled WGS sequence"/>
</dbReference>
<accession>A0A1H6JH20</accession>
<sequence length="265" mass="30935">MKNLQLLALLFCCQIMLAQTNDYKITYKRFLSYGQKLQRDAILYVKENQPTVMHNSMASTVELEKRETIKKEPSPNAVSSEVIKKYLDLKEFSYSNFPDTYIKVDQQNNINTAIDFMGTKRGFIVIDDNLKYTWQITTETKQVQNYTCYKATTTFRGNTFEAWFTPEIPINVGPWKWYGLPGLIVEVSDLEKKEIYLLEKIEKLTEEIPFPTEKLKTVSLKDFVIEKDDFYGNPLAGSLNRNTTVTSNYKRGGLELIYEWEEKNK</sequence>
<feature type="signal peptide" evidence="1">
    <location>
        <begin position="1"/>
        <end position="18"/>
    </location>
</feature>
<gene>
    <name evidence="2" type="ORF">SAMN02927937_00401</name>
</gene>
<dbReference type="OrthoDB" id="1068986at2"/>
<dbReference type="EMBL" id="FNXE01000003">
    <property type="protein sequence ID" value="SEH59710.1"/>
    <property type="molecule type" value="Genomic_DNA"/>
</dbReference>
<dbReference type="NCBIfam" id="TIGR01200">
    <property type="entry name" value="GLPGLI"/>
    <property type="match status" value="1"/>
</dbReference>
<feature type="chain" id="PRO_5011547776" evidence="1">
    <location>
        <begin position="19"/>
        <end position="265"/>
    </location>
</feature>
<dbReference type="RefSeq" id="WP_091095779.1">
    <property type="nucleotide sequence ID" value="NZ_FNXE01000003.1"/>
</dbReference>
<evidence type="ECO:0000313" key="3">
    <source>
        <dbReference type="Proteomes" id="UP000199634"/>
    </source>
</evidence>
<organism evidence="2 3">
    <name type="scientific">Paenimyroides marinum</name>
    <dbReference type="NCBI Taxonomy" id="1159016"/>
    <lineage>
        <taxon>Bacteria</taxon>
        <taxon>Pseudomonadati</taxon>
        <taxon>Bacteroidota</taxon>
        <taxon>Flavobacteriia</taxon>
        <taxon>Flavobacteriales</taxon>
        <taxon>Flavobacteriaceae</taxon>
        <taxon>Paenimyroides</taxon>
    </lineage>
</organism>
<dbReference type="STRING" id="1159016.SAMN02927937_00401"/>
<dbReference type="AlphaFoldDB" id="A0A1H6JH20"/>
<evidence type="ECO:0000256" key="1">
    <source>
        <dbReference type="SAM" id="SignalP"/>
    </source>
</evidence>
<protein>
    <submittedName>
        <fullName evidence="2">GLPGLI family protein</fullName>
    </submittedName>
</protein>
<keyword evidence="1" id="KW-0732">Signal</keyword>
<proteinExistence type="predicted"/>
<keyword evidence="3" id="KW-1185">Reference proteome</keyword>
<reference evidence="2 3" key="1">
    <citation type="submission" date="2016-10" db="EMBL/GenBank/DDBJ databases">
        <authorList>
            <person name="de Groot N.N."/>
        </authorList>
    </citation>
    <scope>NUCLEOTIDE SEQUENCE [LARGE SCALE GENOMIC DNA]</scope>
    <source>
        <strain evidence="2 3">CGMCC 1.10825</strain>
    </source>
</reference>
<evidence type="ECO:0000313" key="2">
    <source>
        <dbReference type="EMBL" id="SEH59710.1"/>
    </source>
</evidence>